<dbReference type="EMBL" id="QKKF02016927">
    <property type="protein sequence ID" value="RZF41257.1"/>
    <property type="molecule type" value="Genomic_DNA"/>
</dbReference>
<dbReference type="PANTHER" id="PTHR10380:SF2">
    <property type="entry name" value="AGAP003037-PA"/>
    <property type="match status" value="1"/>
</dbReference>
<reference evidence="2 3" key="1">
    <citation type="journal article" date="2017" name="Gigascience">
        <title>Genome sequence of the small brown planthopper, Laodelphax striatellus.</title>
        <authorList>
            <person name="Zhu J."/>
            <person name="Jiang F."/>
            <person name="Wang X."/>
            <person name="Yang P."/>
            <person name="Bao Y."/>
            <person name="Zhao W."/>
            <person name="Wang W."/>
            <person name="Lu H."/>
            <person name="Wang Q."/>
            <person name="Cui N."/>
            <person name="Li J."/>
            <person name="Chen X."/>
            <person name="Luo L."/>
            <person name="Yu J."/>
            <person name="Kang L."/>
            <person name="Cui F."/>
        </authorList>
    </citation>
    <scope>NUCLEOTIDE SEQUENCE [LARGE SCALE GENOMIC DNA]</scope>
    <source>
        <strain evidence="2">Lst14</strain>
    </source>
</reference>
<dbReference type="GO" id="GO:0062129">
    <property type="term" value="C:chitin-based extracellular matrix"/>
    <property type="evidence" value="ECO:0007669"/>
    <property type="project" value="TreeGrafter"/>
</dbReference>
<dbReference type="Proteomes" id="UP000291343">
    <property type="component" value="Unassembled WGS sequence"/>
</dbReference>
<name>A0A482X660_LAOST</name>
<evidence type="ECO:0000256" key="1">
    <source>
        <dbReference type="SAM" id="MobiDB-lite"/>
    </source>
</evidence>
<dbReference type="Pfam" id="PF00379">
    <property type="entry name" value="Chitin_bind_4"/>
    <property type="match status" value="1"/>
</dbReference>
<feature type="compositionally biased region" description="Basic and acidic residues" evidence="1">
    <location>
        <begin position="255"/>
        <end position="269"/>
    </location>
</feature>
<feature type="compositionally biased region" description="Basic residues" evidence="1">
    <location>
        <begin position="228"/>
        <end position="241"/>
    </location>
</feature>
<dbReference type="GO" id="GO:0008010">
    <property type="term" value="F:structural constituent of chitin-based larval cuticle"/>
    <property type="evidence" value="ECO:0007669"/>
    <property type="project" value="TreeGrafter"/>
</dbReference>
<dbReference type="PANTHER" id="PTHR10380">
    <property type="entry name" value="CUTICLE PROTEIN"/>
    <property type="match status" value="1"/>
</dbReference>
<feature type="region of interest" description="Disordered" evidence="1">
    <location>
        <begin position="325"/>
        <end position="357"/>
    </location>
</feature>
<dbReference type="AlphaFoldDB" id="A0A482X660"/>
<comment type="caution">
    <text evidence="2">The sequence shown here is derived from an EMBL/GenBank/DDBJ whole genome shotgun (WGS) entry which is preliminary data.</text>
</comment>
<feature type="compositionally biased region" description="Polar residues" evidence="1">
    <location>
        <begin position="342"/>
        <end position="357"/>
    </location>
</feature>
<evidence type="ECO:0000313" key="3">
    <source>
        <dbReference type="Proteomes" id="UP000291343"/>
    </source>
</evidence>
<gene>
    <name evidence="2" type="ORF">LSTR_LSTR010485</name>
</gene>
<dbReference type="OrthoDB" id="7222477at2759"/>
<dbReference type="FunCoup" id="A0A482X660">
    <property type="interactions" value="18"/>
</dbReference>
<dbReference type="InParanoid" id="A0A482X660"/>
<protein>
    <submittedName>
        <fullName evidence="2">Uncharacterized protein</fullName>
    </submittedName>
</protein>
<feature type="region of interest" description="Disordered" evidence="1">
    <location>
        <begin position="44"/>
        <end position="292"/>
    </location>
</feature>
<accession>A0A482X660</accession>
<proteinExistence type="predicted"/>
<sequence length="385" mass="43031">MIKNEDTLYWETVVLTLVLAIAAVSAQYSNENFGPVPPRPVIPGAIPLDGPLPQRRPSLRAQSRRYQPPLDVAEPAPLPARIRSRPNGRTARINNNPQPAVPHLAPLQSAFQPLDERPPPPPPPAIAPRPVVEDPEDQPEQSLDNYPDPAPPASTPLFTQTIFKQQPAAAKPPPRPAAPAFRPERPAFIPTPTPDINDFPVPSRQQYRTTVAPASSAESQQQFSRPQNKVKRVQKVVRHQPQKQQSSAKPLQQQYEKEERVQPPREKKPVAQTLRKYREDNEDGSITWGFENDDGTFKEEIIGTDCVTRGKYGYIDPDGVRREYSYSSGIPCDPAASKSDNEQAGSSNNEGYIDYQNNRYVLPNGDSVDLDKMVKNRARKPVYRN</sequence>
<keyword evidence="3" id="KW-1185">Reference proteome</keyword>
<feature type="compositionally biased region" description="Polar residues" evidence="1">
    <location>
        <begin position="203"/>
        <end position="224"/>
    </location>
</feature>
<evidence type="ECO:0000313" key="2">
    <source>
        <dbReference type="EMBL" id="RZF41257.1"/>
    </source>
</evidence>
<organism evidence="2 3">
    <name type="scientific">Laodelphax striatellus</name>
    <name type="common">Small brown planthopper</name>
    <name type="synonym">Delphax striatella</name>
    <dbReference type="NCBI Taxonomy" id="195883"/>
    <lineage>
        <taxon>Eukaryota</taxon>
        <taxon>Metazoa</taxon>
        <taxon>Ecdysozoa</taxon>
        <taxon>Arthropoda</taxon>
        <taxon>Hexapoda</taxon>
        <taxon>Insecta</taxon>
        <taxon>Pterygota</taxon>
        <taxon>Neoptera</taxon>
        <taxon>Paraneoptera</taxon>
        <taxon>Hemiptera</taxon>
        <taxon>Auchenorrhyncha</taxon>
        <taxon>Fulgoroidea</taxon>
        <taxon>Delphacidae</taxon>
        <taxon>Criomorphinae</taxon>
        <taxon>Laodelphax</taxon>
    </lineage>
</organism>
<dbReference type="InterPro" id="IPR050468">
    <property type="entry name" value="Cuticle_Struct_Prot"/>
</dbReference>
<dbReference type="InterPro" id="IPR000618">
    <property type="entry name" value="Insect_cuticle"/>
</dbReference>